<dbReference type="RefSeq" id="WP_057869215.1">
    <property type="nucleotide sequence ID" value="NZ_AZDX01000007.1"/>
</dbReference>
<feature type="transmembrane region" description="Helical" evidence="11">
    <location>
        <begin position="375"/>
        <end position="398"/>
    </location>
</feature>
<dbReference type="InterPro" id="IPR006153">
    <property type="entry name" value="Cation/H_exchanger_TM"/>
</dbReference>
<keyword evidence="8 11" id="KW-0472">Membrane</keyword>
<evidence type="ECO:0000256" key="4">
    <source>
        <dbReference type="ARBA" id="ARBA00022692"/>
    </source>
</evidence>
<keyword evidence="6" id="KW-0915">Sodium</keyword>
<feature type="transmembrane region" description="Helical" evidence="11">
    <location>
        <begin position="152"/>
        <end position="172"/>
    </location>
</feature>
<evidence type="ECO:0000256" key="2">
    <source>
        <dbReference type="ARBA" id="ARBA00022448"/>
    </source>
</evidence>
<feature type="transmembrane region" description="Helical" evidence="11">
    <location>
        <begin position="83"/>
        <end position="103"/>
    </location>
</feature>
<keyword evidence="2" id="KW-0813">Transport</keyword>
<dbReference type="GO" id="GO:0015385">
    <property type="term" value="F:sodium:proton antiporter activity"/>
    <property type="evidence" value="ECO:0007669"/>
    <property type="project" value="InterPro"/>
</dbReference>
<comment type="caution">
    <text evidence="13">The sequence shown here is derived from an EMBL/GenBank/DDBJ whole genome shotgun (WGS) entry which is preliminary data.</text>
</comment>
<dbReference type="Pfam" id="PF00999">
    <property type="entry name" value="Na_H_Exchanger"/>
    <property type="match status" value="1"/>
</dbReference>
<feature type="domain" description="Cation/H+ exchanger transmembrane" evidence="12">
    <location>
        <begin position="11"/>
        <end position="395"/>
    </location>
</feature>
<evidence type="ECO:0000256" key="8">
    <source>
        <dbReference type="ARBA" id="ARBA00023136"/>
    </source>
</evidence>
<evidence type="ECO:0000256" key="1">
    <source>
        <dbReference type="ARBA" id="ARBA00004651"/>
    </source>
</evidence>
<feature type="coiled-coil region" evidence="10">
    <location>
        <begin position="530"/>
        <end position="564"/>
    </location>
</feature>
<evidence type="ECO:0000313" key="14">
    <source>
        <dbReference type="Proteomes" id="UP000051448"/>
    </source>
</evidence>
<dbReference type="PANTHER" id="PTHR10110:SF86">
    <property type="entry name" value="SODIUM_HYDROGEN EXCHANGER 7"/>
    <property type="match status" value="1"/>
</dbReference>
<keyword evidence="9" id="KW-0739">Sodium transport</keyword>
<evidence type="ECO:0000313" key="13">
    <source>
        <dbReference type="EMBL" id="KRL07262.1"/>
    </source>
</evidence>
<evidence type="ECO:0000256" key="5">
    <source>
        <dbReference type="ARBA" id="ARBA00022989"/>
    </source>
</evidence>
<keyword evidence="5 11" id="KW-1133">Transmembrane helix</keyword>
<evidence type="ECO:0000256" key="6">
    <source>
        <dbReference type="ARBA" id="ARBA00023053"/>
    </source>
</evidence>
<evidence type="ECO:0000256" key="10">
    <source>
        <dbReference type="SAM" id="Coils"/>
    </source>
</evidence>
<feature type="transmembrane region" description="Helical" evidence="11">
    <location>
        <begin position="240"/>
        <end position="256"/>
    </location>
</feature>
<sequence>MEILFEILGIIIAVIVANFLAQRFRIIPRAIWQIIIGVLMAIIPGLANIEVSLDPEWFMILIIAPLLFYEGQQTKIRVVSRNLKQIIQLAVILAIITIFFLTITLKVVFGWPIALALAFAAIATPTDATALESVKEGLVMPEQIERPLNFEAMFNDASGLVALELAGIWAITGHLSPGESVAKFLFVSVGGALFGIISTLIIVRIRQNLLRKQLDDFTGHIMLQILTPIVIYMLAEECHVSGVIAVVIAGIFHREEQDRTMFQSSQMINLVNQFWRILTDLLNGIVFVLLGTSIIQIFTRERNTAEWLKLLSVAIIIYFVMSVVRFCYVYLKNKKIRAAFIFALSGVHGTVTLALALTIPLTMNLARNSIVVQEVLGIAVFVIVLSLVTPLIVLRFLLEKEETSYSEKELHKAHAELVNSAANYIDQLDVEKNMKQKLLLSIRSQLGYEQSRRFDRQEWHDVMKQLNEKRDDAVRLAISQDALSIDAINLWDKMMLKSTDINKKTIRRSRIYREFIMHNWRYFLGKLFKKNNIVAEIEHTKNKIAKYKRQLKKTENENKERQLVEKIKIHNKRLLILEKYDDVDYRNRWVGAYNELETFFEPIDKEFIEELESKTDDKTLIVALKQSILAEQNRMEKRLTSKVEENNELSKVLQYELTQINLMLQNDKINSTLGKRLYYEVAAAQNLLLNS</sequence>
<keyword evidence="4 11" id="KW-0812">Transmembrane</keyword>
<organism evidence="13 14">
    <name type="scientific">Liquorilactobacillus hordei DSM 19519</name>
    <dbReference type="NCBI Taxonomy" id="1423759"/>
    <lineage>
        <taxon>Bacteria</taxon>
        <taxon>Bacillati</taxon>
        <taxon>Bacillota</taxon>
        <taxon>Bacilli</taxon>
        <taxon>Lactobacillales</taxon>
        <taxon>Lactobacillaceae</taxon>
        <taxon>Liquorilactobacillus</taxon>
    </lineage>
</organism>
<feature type="transmembrane region" description="Helical" evidence="11">
    <location>
        <begin position="55"/>
        <end position="71"/>
    </location>
</feature>
<evidence type="ECO:0000256" key="3">
    <source>
        <dbReference type="ARBA" id="ARBA00022475"/>
    </source>
</evidence>
<dbReference type="PANTHER" id="PTHR10110">
    <property type="entry name" value="SODIUM/HYDROGEN EXCHANGER"/>
    <property type="match status" value="1"/>
</dbReference>
<dbReference type="GO" id="GO:0005886">
    <property type="term" value="C:plasma membrane"/>
    <property type="evidence" value="ECO:0007669"/>
    <property type="project" value="UniProtKB-SubCell"/>
</dbReference>
<name>A0A0R1MGU6_9LACO</name>
<comment type="subcellular location">
    <subcellularLocation>
        <location evidence="1">Cell membrane</location>
        <topology evidence="1">Multi-pass membrane protein</topology>
    </subcellularLocation>
</comment>
<feature type="transmembrane region" description="Helical" evidence="11">
    <location>
        <begin position="277"/>
        <end position="298"/>
    </location>
</feature>
<dbReference type="STRING" id="1423759.FC92_GL002039"/>
<reference evidence="13 14" key="1">
    <citation type="journal article" date="2015" name="Genome Announc.">
        <title>Expanding the biotechnology potential of lactobacilli through comparative genomics of 213 strains and associated genera.</title>
        <authorList>
            <person name="Sun Z."/>
            <person name="Harris H.M."/>
            <person name="McCann A."/>
            <person name="Guo C."/>
            <person name="Argimon S."/>
            <person name="Zhang W."/>
            <person name="Yang X."/>
            <person name="Jeffery I.B."/>
            <person name="Cooney J.C."/>
            <person name="Kagawa T.F."/>
            <person name="Liu W."/>
            <person name="Song Y."/>
            <person name="Salvetti E."/>
            <person name="Wrobel A."/>
            <person name="Rasinkangas P."/>
            <person name="Parkhill J."/>
            <person name="Rea M.C."/>
            <person name="O'Sullivan O."/>
            <person name="Ritari J."/>
            <person name="Douillard F.P."/>
            <person name="Paul Ross R."/>
            <person name="Yang R."/>
            <person name="Briner A.E."/>
            <person name="Felis G.E."/>
            <person name="de Vos W.M."/>
            <person name="Barrangou R."/>
            <person name="Klaenhammer T.R."/>
            <person name="Caufield P.W."/>
            <person name="Cui Y."/>
            <person name="Zhang H."/>
            <person name="O'Toole P.W."/>
        </authorList>
    </citation>
    <scope>NUCLEOTIDE SEQUENCE [LARGE SCALE GENOMIC DNA]</scope>
    <source>
        <strain evidence="13 14">DSM 19519</strain>
    </source>
</reference>
<dbReference type="GO" id="GO:0015386">
    <property type="term" value="F:potassium:proton antiporter activity"/>
    <property type="evidence" value="ECO:0007669"/>
    <property type="project" value="TreeGrafter"/>
</dbReference>
<dbReference type="PATRIC" id="fig|1423759.3.peg.2131"/>
<feature type="transmembrane region" description="Helical" evidence="11">
    <location>
        <begin position="338"/>
        <end position="363"/>
    </location>
</feature>
<keyword evidence="3" id="KW-1003">Cell membrane</keyword>
<evidence type="ECO:0000259" key="12">
    <source>
        <dbReference type="Pfam" id="PF00999"/>
    </source>
</evidence>
<evidence type="ECO:0000256" key="9">
    <source>
        <dbReference type="ARBA" id="ARBA00023201"/>
    </source>
</evidence>
<gene>
    <name evidence="13" type="ORF">FC92_GL002039</name>
</gene>
<dbReference type="InterPro" id="IPR018422">
    <property type="entry name" value="Cation/H_exchanger_CPA1"/>
</dbReference>
<accession>A0A0R1MGU6</accession>
<dbReference type="GO" id="GO:0051453">
    <property type="term" value="P:regulation of intracellular pH"/>
    <property type="evidence" value="ECO:0007669"/>
    <property type="project" value="TreeGrafter"/>
</dbReference>
<dbReference type="GeneID" id="98311665"/>
<dbReference type="Proteomes" id="UP000051448">
    <property type="component" value="Unassembled WGS sequence"/>
</dbReference>
<feature type="transmembrane region" description="Helical" evidence="11">
    <location>
        <begin position="184"/>
        <end position="205"/>
    </location>
</feature>
<evidence type="ECO:0000256" key="11">
    <source>
        <dbReference type="SAM" id="Phobius"/>
    </source>
</evidence>
<dbReference type="AlphaFoldDB" id="A0A0R1MGU6"/>
<feature type="transmembrane region" description="Helical" evidence="11">
    <location>
        <begin position="310"/>
        <end position="331"/>
    </location>
</feature>
<feature type="transmembrane region" description="Helical" evidence="11">
    <location>
        <begin position="6"/>
        <end position="24"/>
    </location>
</feature>
<feature type="transmembrane region" description="Helical" evidence="11">
    <location>
        <begin position="31"/>
        <end position="49"/>
    </location>
</feature>
<keyword evidence="14" id="KW-1185">Reference proteome</keyword>
<dbReference type="OrthoDB" id="9809206at2"/>
<evidence type="ECO:0000256" key="7">
    <source>
        <dbReference type="ARBA" id="ARBA00023065"/>
    </source>
</evidence>
<protein>
    <submittedName>
        <fullName evidence="13">NhaP-type Na+ H+ and K+ H+ antiporter</fullName>
    </submittedName>
</protein>
<dbReference type="EMBL" id="AZDX01000007">
    <property type="protein sequence ID" value="KRL07262.1"/>
    <property type="molecule type" value="Genomic_DNA"/>
</dbReference>
<dbReference type="GO" id="GO:0098719">
    <property type="term" value="P:sodium ion import across plasma membrane"/>
    <property type="evidence" value="ECO:0007669"/>
    <property type="project" value="TreeGrafter"/>
</dbReference>
<proteinExistence type="predicted"/>
<keyword evidence="7" id="KW-0406">Ion transport</keyword>
<keyword evidence="10" id="KW-0175">Coiled coil</keyword>